<evidence type="ECO:0000313" key="6">
    <source>
        <dbReference type="Proteomes" id="UP000646833"/>
    </source>
</evidence>
<evidence type="ECO:0000259" key="4">
    <source>
        <dbReference type="PROSITE" id="PS51146"/>
    </source>
</evidence>
<dbReference type="CDD" id="cd01124">
    <property type="entry name" value="KaiC-like"/>
    <property type="match status" value="1"/>
</dbReference>
<keyword evidence="2" id="KW-0067">ATP-binding</keyword>
<feature type="compositionally biased region" description="Acidic residues" evidence="3">
    <location>
        <begin position="88"/>
        <end position="124"/>
    </location>
</feature>
<proteinExistence type="predicted"/>
<dbReference type="PANTHER" id="PTHR43637">
    <property type="entry name" value="UPF0273 PROTEIN TM_0370"/>
    <property type="match status" value="1"/>
</dbReference>
<sequence>MSDDDDWFERALRDRDDSETDADDADPDEREQSDDSETDGSAGHGGAADSDTDTDPDSNTNTDSDSPDASVLVGPDSETERGGPEATDTAEDEGEPLSFDDDPFGGGAGDDDPTDDDPTDDDPFSTDFASAFENAPTPDAGGGFGGESPGDDFGFAPGPEGSDPPTFDDEEFDSDIDRIDIGIEGLDDMILGGVPERSLMVAIGSAGTGKTTFGLQFLRKALDDGGSGVYITLEESRERILDTADEKGWEFSKHEADGRLAVVDLDPVEMANSLSSIRNDLPRLVEEFGADRLVLDSVSLLEMMYDHPSKRRSEVFNFTRSLKDAGVTTMLTSEADQSTPYVSRHGIVEYLSDAVFVLQYVRGDDFRETRLAIEIQKIRDANHSRETKPYELTNEGLSVYQQANIF</sequence>
<dbReference type="AlphaFoldDB" id="A0A830DNQ3"/>
<feature type="domain" description="KaiC" evidence="4">
    <location>
        <begin position="177"/>
        <end position="406"/>
    </location>
</feature>
<dbReference type="Pfam" id="PF06745">
    <property type="entry name" value="ATPase"/>
    <property type="match status" value="1"/>
</dbReference>
<feature type="compositionally biased region" description="Low complexity" evidence="3">
    <location>
        <begin position="57"/>
        <end position="70"/>
    </location>
</feature>
<dbReference type="PROSITE" id="PS51146">
    <property type="entry name" value="KAIC"/>
    <property type="match status" value="1"/>
</dbReference>
<feature type="compositionally biased region" description="Acidic residues" evidence="3">
    <location>
        <begin position="17"/>
        <end position="38"/>
    </location>
</feature>
<evidence type="ECO:0000256" key="1">
    <source>
        <dbReference type="ARBA" id="ARBA00022741"/>
    </source>
</evidence>
<dbReference type="GO" id="GO:0005524">
    <property type="term" value="F:ATP binding"/>
    <property type="evidence" value="ECO:0007669"/>
    <property type="project" value="UniProtKB-KW"/>
</dbReference>
<feature type="region of interest" description="Disordered" evidence="3">
    <location>
        <begin position="1"/>
        <end position="172"/>
    </location>
</feature>
<organism evidence="5 6">
    <name type="scientific">Haloferax sulfurifontis</name>
    <dbReference type="NCBI Taxonomy" id="255616"/>
    <lineage>
        <taxon>Archaea</taxon>
        <taxon>Methanobacteriati</taxon>
        <taxon>Methanobacteriota</taxon>
        <taxon>Stenosarchaea group</taxon>
        <taxon>Halobacteria</taxon>
        <taxon>Halobacteriales</taxon>
        <taxon>Haloferacaceae</taxon>
        <taxon>Haloferax</taxon>
    </lineage>
</organism>
<protein>
    <recommendedName>
        <fullName evidence="4">KaiC domain-containing protein</fullName>
    </recommendedName>
</protein>
<evidence type="ECO:0000256" key="3">
    <source>
        <dbReference type="SAM" id="MobiDB-lite"/>
    </source>
</evidence>
<dbReference type="InterPro" id="IPR010624">
    <property type="entry name" value="KaiC_dom"/>
</dbReference>
<comment type="caution">
    <text evidence="5">The sequence shown here is derived from an EMBL/GenBank/DDBJ whole genome shotgun (WGS) entry which is preliminary data.</text>
</comment>
<name>A0A830DNQ3_9EURY</name>
<keyword evidence="1" id="KW-0547">Nucleotide-binding</keyword>
<dbReference type="InterPro" id="IPR014774">
    <property type="entry name" value="KaiC-like_dom"/>
</dbReference>
<dbReference type="InterPro" id="IPR027417">
    <property type="entry name" value="P-loop_NTPase"/>
</dbReference>
<dbReference type="NCBIfam" id="TIGR03880">
    <property type="entry name" value="KaiC_arch_3"/>
    <property type="match status" value="1"/>
</dbReference>
<evidence type="ECO:0000313" key="5">
    <source>
        <dbReference type="EMBL" id="GGC46596.1"/>
    </source>
</evidence>
<dbReference type="RefSeq" id="WP_188423080.1">
    <property type="nucleotide sequence ID" value="NZ_BMCI01000001.1"/>
</dbReference>
<dbReference type="Proteomes" id="UP000646833">
    <property type="component" value="Unassembled WGS sequence"/>
</dbReference>
<reference evidence="5" key="2">
    <citation type="submission" date="2020-09" db="EMBL/GenBank/DDBJ databases">
        <authorList>
            <person name="Sun Q."/>
            <person name="Sedlacek I."/>
        </authorList>
    </citation>
    <scope>NUCLEOTIDE SEQUENCE</scope>
    <source>
        <strain evidence="5">CCM 7217</strain>
    </source>
</reference>
<reference evidence="5" key="1">
    <citation type="journal article" date="2014" name="Int. J. Syst. Evol. Microbiol.">
        <title>Complete genome sequence of Corynebacterium casei LMG S-19264T (=DSM 44701T), isolated from a smear-ripened cheese.</title>
        <authorList>
            <consortium name="US DOE Joint Genome Institute (JGI-PGF)"/>
            <person name="Walter F."/>
            <person name="Albersmeier A."/>
            <person name="Kalinowski J."/>
            <person name="Ruckert C."/>
        </authorList>
    </citation>
    <scope>NUCLEOTIDE SEQUENCE</scope>
    <source>
        <strain evidence="5">CCM 7217</strain>
    </source>
</reference>
<gene>
    <name evidence="5" type="ORF">GCM10007209_05310</name>
</gene>
<dbReference type="SUPFAM" id="SSF52540">
    <property type="entry name" value="P-loop containing nucleoside triphosphate hydrolases"/>
    <property type="match status" value="1"/>
</dbReference>
<dbReference type="EMBL" id="BMCI01000001">
    <property type="protein sequence ID" value="GGC46596.1"/>
    <property type="molecule type" value="Genomic_DNA"/>
</dbReference>
<dbReference type="PANTHER" id="PTHR43637:SF1">
    <property type="entry name" value="UPF0273 PROTEIN TM_0370"/>
    <property type="match status" value="1"/>
</dbReference>
<accession>A0A830DNQ3</accession>
<dbReference type="Gene3D" id="3.40.50.300">
    <property type="entry name" value="P-loop containing nucleotide triphosphate hydrolases"/>
    <property type="match status" value="1"/>
</dbReference>
<dbReference type="InterPro" id="IPR022420">
    <property type="entry name" value="Circ_KaiC_arc"/>
</dbReference>
<evidence type="ECO:0000256" key="2">
    <source>
        <dbReference type="ARBA" id="ARBA00022840"/>
    </source>
</evidence>